<feature type="transmembrane region" description="Helical" evidence="5">
    <location>
        <begin position="347"/>
        <end position="370"/>
    </location>
</feature>
<evidence type="ECO:0000313" key="9">
    <source>
        <dbReference type="Proteomes" id="UP000094892"/>
    </source>
</evidence>
<feature type="transmembrane region" description="Helical" evidence="5">
    <location>
        <begin position="154"/>
        <end position="179"/>
    </location>
</feature>
<name>A0A151G2V3_LACPN</name>
<dbReference type="EMBL" id="MCOL01000001">
    <property type="protein sequence ID" value="ODO62340.1"/>
    <property type="molecule type" value="Genomic_DNA"/>
</dbReference>
<evidence type="ECO:0000256" key="3">
    <source>
        <dbReference type="ARBA" id="ARBA00022989"/>
    </source>
</evidence>
<evidence type="ECO:0000259" key="7">
    <source>
        <dbReference type="Pfam" id="PF06271"/>
    </source>
</evidence>
<protein>
    <submittedName>
        <fullName evidence="8">Uncharacterized protein</fullName>
    </submittedName>
</protein>
<feature type="transmembrane region" description="Helical" evidence="5">
    <location>
        <begin position="128"/>
        <end position="147"/>
    </location>
</feature>
<dbReference type="PANTHER" id="PTHR36834">
    <property type="entry name" value="MEMBRANE PROTEIN-RELATED"/>
    <property type="match status" value="1"/>
</dbReference>
<feature type="domain" description="RDD" evidence="7">
    <location>
        <begin position="230"/>
        <end position="380"/>
    </location>
</feature>
<feature type="transmembrane region" description="Helical" evidence="5">
    <location>
        <begin position="60"/>
        <end position="80"/>
    </location>
</feature>
<dbReference type="RefSeq" id="WP_003642709.1">
    <property type="nucleotide sequence ID" value="NZ_AP028145.1"/>
</dbReference>
<dbReference type="Pfam" id="PF06271">
    <property type="entry name" value="RDD"/>
    <property type="match status" value="1"/>
</dbReference>
<comment type="subcellular location">
    <subcellularLocation>
        <location evidence="1">Membrane</location>
        <topology evidence="1">Multi-pass membrane protein</topology>
    </subcellularLocation>
</comment>
<dbReference type="AlphaFoldDB" id="A0A151G2V3"/>
<evidence type="ECO:0000256" key="4">
    <source>
        <dbReference type="ARBA" id="ARBA00023136"/>
    </source>
</evidence>
<evidence type="ECO:0000256" key="5">
    <source>
        <dbReference type="SAM" id="Phobius"/>
    </source>
</evidence>
<dbReference type="InterPro" id="IPR053150">
    <property type="entry name" value="Teicoplanin_resist-assoc"/>
</dbReference>
<keyword evidence="2 5" id="KW-0812">Transmembrane</keyword>
<dbReference type="Proteomes" id="UP000094892">
    <property type="component" value="Unassembled WGS sequence"/>
</dbReference>
<feature type="transmembrane region" description="Helical" evidence="5">
    <location>
        <begin position="25"/>
        <end position="48"/>
    </location>
</feature>
<sequence>MHELITKLYQLALSSHIVSTLLEPVHIVILALPIMTLLLAMIILTIQLRTRQTLSERNLISTYSFIWYLAAAYLLIILPLPTRSSVASLTTAEYNLQPFYFLTQLKALTPFELGDPSTWLAAFKSDTFFQPFFNILLFMPIGAYLKWRHRWPLWLITLTSFSISLFFETTQLTGLYGYYSRAYRMFDVDDLMMNTLGGIVGAGCLHLIPKQWRNRDHSTRLNWQEHPINWRRIGALVIDWLAIAAFDTVYFVLVKHFNWPLPHDFRWLYLADIILFFIGPAWCWHGKTIGGRLLNSQIVTISGHQANLWQLLIHYSGLYLIGLPLLFLDLWLFNRLGNVPSATLNRLDVYLVVVSVILLIISYDLLLALFSRSHQLWCEKLSRTTVK</sequence>
<dbReference type="InterPro" id="IPR010432">
    <property type="entry name" value="RDD"/>
</dbReference>
<feature type="transmembrane region" description="Helical" evidence="5">
    <location>
        <begin position="230"/>
        <end position="253"/>
    </location>
</feature>
<dbReference type="PIRSF" id="PIRSF031578">
    <property type="entry name" value="Uncharacterised_Vanz_RDD-cont"/>
    <property type="match status" value="1"/>
</dbReference>
<dbReference type="InterPro" id="IPR021192">
    <property type="entry name" value="UCP031578_Vanz/RDD"/>
</dbReference>
<gene>
    <name evidence="8" type="ORF">LPJSA22_02354</name>
</gene>
<evidence type="ECO:0000256" key="1">
    <source>
        <dbReference type="ARBA" id="ARBA00004141"/>
    </source>
</evidence>
<feature type="transmembrane region" description="Helical" evidence="5">
    <location>
        <begin position="265"/>
        <end position="285"/>
    </location>
</feature>
<feature type="transmembrane region" description="Helical" evidence="5">
    <location>
        <begin position="306"/>
        <end position="327"/>
    </location>
</feature>
<reference evidence="8 9" key="1">
    <citation type="submission" date="2016-08" db="EMBL/GenBank/DDBJ databases">
        <title>Genome sequencing of Lactobacillus plantarum JSA22, isolated from fermented soybean paste.</title>
        <authorList>
            <person name="Choi H.S."/>
        </authorList>
    </citation>
    <scope>NUCLEOTIDE SEQUENCE [LARGE SCALE GENOMIC DNA]</scope>
    <source>
        <strain evidence="8 9">JSA22</strain>
    </source>
</reference>
<keyword evidence="3 5" id="KW-1133">Transmembrane helix</keyword>
<feature type="transmembrane region" description="Helical" evidence="5">
    <location>
        <begin position="191"/>
        <end position="209"/>
    </location>
</feature>
<feature type="domain" description="VanZ-like" evidence="6">
    <location>
        <begin position="65"/>
        <end position="207"/>
    </location>
</feature>
<keyword evidence="4 5" id="KW-0472">Membrane</keyword>
<evidence type="ECO:0000259" key="6">
    <source>
        <dbReference type="Pfam" id="PF04892"/>
    </source>
</evidence>
<proteinExistence type="predicted"/>
<dbReference type="PANTHER" id="PTHR36834:SF1">
    <property type="entry name" value="INTEGRAL MEMBRANE PROTEIN"/>
    <property type="match status" value="1"/>
</dbReference>
<dbReference type="PATRIC" id="fig|1590.142.peg.2342"/>
<evidence type="ECO:0000256" key="2">
    <source>
        <dbReference type="ARBA" id="ARBA00022692"/>
    </source>
</evidence>
<dbReference type="GO" id="GO:0016020">
    <property type="term" value="C:membrane"/>
    <property type="evidence" value="ECO:0007669"/>
    <property type="project" value="UniProtKB-SubCell"/>
</dbReference>
<comment type="caution">
    <text evidence="8">The sequence shown here is derived from an EMBL/GenBank/DDBJ whole genome shotgun (WGS) entry which is preliminary data.</text>
</comment>
<evidence type="ECO:0000313" key="8">
    <source>
        <dbReference type="EMBL" id="ODO62340.1"/>
    </source>
</evidence>
<organism evidence="8 9">
    <name type="scientific">Lactiplantibacillus plantarum</name>
    <name type="common">Lactobacillus plantarum</name>
    <dbReference type="NCBI Taxonomy" id="1590"/>
    <lineage>
        <taxon>Bacteria</taxon>
        <taxon>Bacillati</taxon>
        <taxon>Bacillota</taxon>
        <taxon>Bacilli</taxon>
        <taxon>Lactobacillales</taxon>
        <taxon>Lactobacillaceae</taxon>
        <taxon>Lactiplantibacillus</taxon>
    </lineage>
</organism>
<dbReference type="InterPro" id="IPR006976">
    <property type="entry name" value="VanZ-like"/>
</dbReference>
<dbReference type="Pfam" id="PF04892">
    <property type="entry name" value="VanZ"/>
    <property type="match status" value="1"/>
</dbReference>
<accession>A0A151G2V3</accession>